<keyword evidence="3" id="KW-1185">Reference proteome</keyword>
<reference evidence="2 3" key="1">
    <citation type="submission" date="2016-10" db="EMBL/GenBank/DDBJ databases">
        <authorList>
            <person name="Varghese N."/>
            <person name="Submissions S."/>
        </authorList>
    </citation>
    <scope>NUCLEOTIDE SEQUENCE [LARGE SCALE GENOMIC DNA]</scope>
    <source>
        <strain evidence="2 3">DSM 21822</strain>
    </source>
</reference>
<feature type="domain" description="NAD(P)-binding" evidence="1">
    <location>
        <begin position="28"/>
        <end position="183"/>
    </location>
</feature>
<dbReference type="PANTHER" id="PTHR15020">
    <property type="entry name" value="FLAVIN REDUCTASE-RELATED"/>
    <property type="match status" value="1"/>
</dbReference>
<dbReference type="InterPro" id="IPR036291">
    <property type="entry name" value="NAD(P)-bd_dom_sf"/>
</dbReference>
<dbReference type="AlphaFoldDB" id="A0A1I4BSC7"/>
<dbReference type="Gene3D" id="3.40.50.720">
    <property type="entry name" value="NAD(P)-binding Rossmann-like Domain"/>
    <property type="match status" value="1"/>
</dbReference>
<sequence>MENSVGSVAIRPGFVVDVRLLALKPGTSKTVEWAQGDLATGKGLVDAVRGVDTVLHAATLSPIAKRGMRPIDFFSSPSTVDVDGTRQLLEASSGAGIKHFLFVSIVGLESTSLPYARVKLAGEQLVKQSQLPWSVVRATPYYYLTAQMLGGLRWLPIWPLPAAPTNPVDTTDVAHYLAECLDDGKRGIRAEIGGPETMSFAEFGRQFKRAKGFHRLVASIPVSEKAGLAMGFVKTDDRKGVKTWNAWLSEQQSAPR</sequence>
<organism evidence="2 3">
    <name type="scientific">Neomesorhizobium albiziae</name>
    <dbReference type="NCBI Taxonomy" id="335020"/>
    <lineage>
        <taxon>Bacteria</taxon>
        <taxon>Pseudomonadati</taxon>
        <taxon>Pseudomonadota</taxon>
        <taxon>Alphaproteobacteria</taxon>
        <taxon>Hyphomicrobiales</taxon>
        <taxon>Phyllobacteriaceae</taxon>
        <taxon>Neomesorhizobium</taxon>
    </lineage>
</organism>
<dbReference type="PANTHER" id="PTHR15020:SF50">
    <property type="entry name" value="UPF0659 PROTEIN YMR090W"/>
    <property type="match status" value="1"/>
</dbReference>
<evidence type="ECO:0000259" key="1">
    <source>
        <dbReference type="Pfam" id="PF13460"/>
    </source>
</evidence>
<proteinExistence type="predicted"/>
<protein>
    <submittedName>
        <fullName evidence="2">Uncharacterized conserved protein YbjT, contains NAD(P)-binding and DUF2867 domains</fullName>
    </submittedName>
</protein>
<gene>
    <name evidence="2" type="ORF">SAMN04488498_11149</name>
</gene>
<dbReference type="SUPFAM" id="SSF51735">
    <property type="entry name" value="NAD(P)-binding Rossmann-fold domains"/>
    <property type="match status" value="1"/>
</dbReference>
<evidence type="ECO:0000313" key="2">
    <source>
        <dbReference type="EMBL" id="SFK71625.1"/>
    </source>
</evidence>
<evidence type="ECO:0000313" key="3">
    <source>
        <dbReference type="Proteomes" id="UP000323300"/>
    </source>
</evidence>
<dbReference type="InterPro" id="IPR016040">
    <property type="entry name" value="NAD(P)-bd_dom"/>
</dbReference>
<name>A0A1I4BSC7_9HYPH</name>
<dbReference type="Proteomes" id="UP000323300">
    <property type="component" value="Unassembled WGS sequence"/>
</dbReference>
<dbReference type="Pfam" id="PF13460">
    <property type="entry name" value="NAD_binding_10"/>
    <property type="match status" value="1"/>
</dbReference>
<dbReference type="OrthoDB" id="9814124at2"/>
<dbReference type="EMBL" id="FOSL01000011">
    <property type="protein sequence ID" value="SFK71625.1"/>
    <property type="molecule type" value="Genomic_DNA"/>
</dbReference>
<dbReference type="RefSeq" id="WP_149761501.1">
    <property type="nucleotide sequence ID" value="NZ_BSPE01000004.1"/>
</dbReference>
<accession>A0A1I4BSC7</accession>